<dbReference type="Pfam" id="PF09388">
    <property type="entry name" value="SpoOE-like"/>
    <property type="match status" value="1"/>
</dbReference>
<dbReference type="RefSeq" id="WP_344905130.1">
    <property type="nucleotide sequence ID" value="NZ_BAAAYO010000002.1"/>
</dbReference>
<evidence type="ECO:0000313" key="1">
    <source>
        <dbReference type="EMBL" id="MFB9750822.1"/>
    </source>
</evidence>
<keyword evidence="2" id="KW-1185">Reference proteome</keyword>
<protein>
    <submittedName>
        <fullName evidence="1">Aspartyl-phosphate phosphatase Spo0E family protein</fullName>
    </submittedName>
</protein>
<dbReference type="SUPFAM" id="SSF140500">
    <property type="entry name" value="BAS1536-like"/>
    <property type="match status" value="1"/>
</dbReference>
<reference evidence="1 2" key="1">
    <citation type="submission" date="2024-09" db="EMBL/GenBank/DDBJ databases">
        <authorList>
            <person name="Sun Q."/>
            <person name="Mori K."/>
        </authorList>
    </citation>
    <scope>NUCLEOTIDE SEQUENCE [LARGE SCALE GENOMIC DNA]</scope>
    <source>
        <strain evidence="1 2">JCM 12520</strain>
    </source>
</reference>
<gene>
    <name evidence="1" type="ORF">ACFFNY_04470</name>
</gene>
<dbReference type="InterPro" id="IPR036638">
    <property type="entry name" value="HLH_DNA-bd_sf"/>
</dbReference>
<sequence length="106" mass="12192">MAHKFEERKGSDVMVMDVEFGNRSHPKCESIARQPLQWPYSALRKSRSDSAVAAASLEDEITSLRRQMEDAFVQCHSFTSEPVMDISRKLDVKIYEYMRVLHQGLG</sequence>
<dbReference type="Proteomes" id="UP001589619">
    <property type="component" value="Unassembled WGS sequence"/>
</dbReference>
<accession>A0ABV5VRC9</accession>
<dbReference type="EMBL" id="JBHMAG010000004">
    <property type="protein sequence ID" value="MFB9750822.1"/>
    <property type="molecule type" value="Genomic_DNA"/>
</dbReference>
<dbReference type="InterPro" id="IPR018540">
    <property type="entry name" value="Spo0E-like"/>
</dbReference>
<proteinExistence type="predicted"/>
<comment type="caution">
    <text evidence="1">The sequence shown here is derived from an EMBL/GenBank/DDBJ whole genome shotgun (WGS) entry which is preliminary data.</text>
</comment>
<name>A0ABV5VRC9_9BACL</name>
<dbReference type="InterPro" id="IPR037208">
    <property type="entry name" value="Spo0E-like_sf"/>
</dbReference>
<dbReference type="Gene3D" id="4.10.280.10">
    <property type="entry name" value="Helix-loop-helix DNA-binding domain"/>
    <property type="match status" value="1"/>
</dbReference>
<evidence type="ECO:0000313" key="2">
    <source>
        <dbReference type="Proteomes" id="UP001589619"/>
    </source>
</evidence>
<organism evidence="1 2">
    <name type="scientific">Paenibacillus hodogayensis</name>
    <dbReference type="NCBI Taxonomy" id="279208"/>
    <lineage>
        <taxon>Bacteria</taxon>
        <taxon>Bacillati</taxon>
        <taxon>Bacillota</taxon>
        <taxon>Bacilli</taxon>
        <taxon>Bacillales</taxon>
        <taxon>Paenibacillaceae</taxon>
        <taxon>Paenibacillus</taxon>
    </lineage>
</organism>